<keyword evidence="2" id="KW-1185">Reference proteome</keyword>
<dbReference type="EMBL" id="CP078076">
    <property type="protein sequence ID" value="UPL10843.1"/>
    <property type="molecule type" value="Genomic_DNA"/>
</dbReference>
<dbReference type="InterPro" id="IPR052705">
    <property type="entry name" value="Gliding_Motility_GTPase"/>
</dbReference>
<dbReference type="SUPFAM" id="SSF52540">
    <property type="entry name" value="P-loop containing nucleoside triphosphate hydrolases"/>
    <property type="match status" value="1"/>
</dbReference>
<sequence>MPTRYRMIFAGPVGAGKTTAVRALSDVPPVDTDVPMSATAAQGEDKTTTTVGLDFGTWRPTPEVSVALIGVPGQRRFAAARPNVSLPGTRILLWVRGDQPTMTSDTAEWLRLFPAELHRLIIVVSHSDNRSIGSIRRALADVLQQYAVPPSRVLAADARDRDSVMRVASAALDLPEEN</sequence>
<reference evidence="1 2" key="1">
    <citation type="submission" date="2021-06" db="EMBL/GenBank/DDBJ databases">
        <title>Genome-based taxonomic framework of Microbacterium strains isolated from marine environment, the description of four new species and reclassification of four preexisting species.</title>
        <authorList>
            <person name="Lee S.D."/>
            <person name="Kim S.-M."/>
            <person name="Byeon Y.-S."/>
            <person name="Yang H.L."/>
            <person name="Kim I.S."/>
        </authorList>
    </citation>
    <scope>NUCLEOTIDE SEQUENCE [LARGE SCALE GENOMIC DNA]</scope>
    <source>
        <strain evidence="1 2">SSW1-51</strain>
    </source>
</reference>
<dbReference type="Gene3D" id="3.40.50.300">
    <property type="entry name" value="P-loop containing nucleotide triphosphate hydrolases"/>
    <property type="match status" value="1"/>
</dbReference>
<dbReference type="RefSeq" id="WP_136045495.1">
    <property type="nucleotide sequence ID" value="NZ_CP078076.1"/>
</dbReference>
<dbReference type="PANTHER" id="PTHR42708:SF1">
    <property type="entry name" value="GLIDING MOTILITY PROTEIN MGLA"/>
    <property type="match status" value="1"/>
</dbReference>
<evidence type="ECO:0008006" key="3">
    <source>
        <dbReference type="Google" id="ProtNLM"/>
    </source>
</evidence>
<dbReference type="InterPro" id="IPR027417">
    <property type="entry name" value="P-loop_NTPase"/>
</dbReference>
<accession>A0ABY4IHT2</accession>
<dbReference type="Proteomes" id="UP000831467">
    <property type="component" value="Chromosome"/>
</dbReference>
<name>A0ABY4IHT2_9MICO</name>
<dbReference type="CDD" id="cd00882">
    <property type="entry name" value="Ras_like_GTPase"/>
    <property type="match status" value="1"/>
</dbReference>
<proteinExistence type="predicted"/>
<organism evidence="1 2">
    <name type="scientific">Microbacterium sufflavum</name>
    <dbReference type="NCBI Taxonomy" id="2851649"/>
    <lineage>
        <taxon>Bacteria</taxon>
        <taxon>Bacillati</taxon>
        <taxon>Actinomycetota</taxon>
        <taxon>Actinomycetes</taxon>
        <taxon>Micrococcales</taxon>
        <taxon>Microbacteriaceae</taxon>
        <taxon>Microbacterium</taxon>
    </lineage>
</organism>
<evidence type="ECO:0000313" key="1">
    <source>
        <dbReference type="EMBL" id="UPL10843.1"/>
    </source>
</evidence>
<evidence type="ECO:0000313" key="2">
    <source>
        <dbReference type="Proteomes" id="UP000831467"/>
    </source>
</evidence>
<protein>
    <recommendedName>
        <fullName evidence="3">GTPase</fullName>
    </recommendedName>
</protein>
<dbReference type="PANTHER" id="PTHR42708">
    <property type="entry name" value="ATP/GTP-BINDING PROTEIN-RELATED"/>
    <property type="match status" value="1"/>
</dbReference>
<gene>
    <name evidence="1" type="ORF">KV394_06880</name>
</gene>